<evidence type="ECO:0000313" key="1">
    <source>
        <dbReference type="EMBL" id="VVC36923.1"/>
    </source>
</evidence>
<dbReference type="OrthoDB" id="10265785at2759"/>
<name>A0A5E4N1H8_9HEMI</name>
<sequence length="102" mass="11841">MKWVFFLGFECSLPIQQRAIRPMIKVPDVIAEAQSDSQLRDTQVLCLSLTREFTVQIQKVRVYLNIQCHVCIDGTNFDEDIRKLNFSQHIVSGTPEHVFDMI</sequence>
<protein>
    <submittedName>
        <fullName evidence="1">P-loop containing nucleoside triphosphate hydrolase</fullName>
    </submittedName>
</protein>
<dbReference type="InterPro" id="IPR027417">
    <property type="entry name" value="P-loop_NTPase"/>
</dbReference>
<proteinExistence type="predicted"/>
<dbReference type="SUPFAM" id="SSF52540">
    <property type="entry name" value="P-loop containing nucleoside triphosphate hydrolases"/>
    <property type="match status" value="1"/>
</dbReference>
<keyword evidence="2" id="KW-1185">Reference proteome</keyword>
<gene>
    <name evidence="1" type="ORF">CINCED_3A017654</name>
</gene>
<dbReference type="Gene3D" id="3.40.50.300">
    <property type="entry name" value="P-loop containing nucleotide triphosphate hydrolases"/>
    <property type="match status" value="1"/>
</dbReference>
<dbReference type="EMBL" id="CABPRJ010001439">
    <property type="protein sequence ID" value="VVC36923.1"/>
    <property type="molecule type" value="Genomic_DNA"/>
</dbReference>
<accession>A0A5E4N1H8</accession>
<dbReference type="AlphaFoldDB" id="A0A5E4N1H8"/>
<evidence type="ECO:0000313" key="2">
    <source>
        <dbReference type="Proteomes" id="UP000325440"/>
    </source>
</evidence>
<reference evidence="1 2" key="1">
    <citation type="submission" date="2019-08" db="EMBL/GenBank/DDBJ databases">
        <authorList>
            <person name="Alioto T."/>
            <person name="Alioto T."/>
            <person name="Gomez Garrido J."/>
        </authorList>
    </citation>
    <scope>NUCLEOTIDE SEQUENCE [LARGE SCALE GENOMIC DNA]</scope>
</reference>
<keyword evidence="1" id="KW-0378">Hydrolase</keyword>
<dbReference type="GO" id="GO:0016787">
    <property type="term" value="F:hydrolase activity"/>
    <property type="evidence" value="ECO:0007669"/>
    <property type="project" value="UniProtKB-KW"/>
</dbReference>
<organism evidence="1 2">
    <name type="scientific">Cinara cedri</name>
    <dbReference type="NCBI Taxonomy" id="506608"/>
    <lineage>
        <taxon>Eukaryota</taxon>
        <taxon>Metazoa</taxon>
        <taxon>Ecdysozoa</taxon>
        <taxon>Arthropoda</taxon>
        <taxon>Hexapoda</taxon>
        <taxon>Insecta</taxon>
        <taxon>Pterygota</taxon>
        <taxon>Neoptera</taxon>
        <taxon>Paraneoptera</taxon>
        <taxon>Hemiptera</taxon>
        <taxon>Sternorrhyncha</taxon>
        <taxon>Aphidomorpha</taxon>
        <taxon>Aphidoidea</taxon>
        <taxon>Aphididae</taxon>
        <taxon>Lachninae</taxon>
        <taxon>Cinara</taxon>
    </lineage>
</organism>
<dbReference type="Proteomes" id="UP000325440">
    <property type="component" value="Unassembled WGS sequence"/>
</dbReference>